<keyword evidence="3" id="KW-1185">Reference proteome</keyword>
<dbReference type="PANTHER" id="PTHR32026:SF27">
    <property type="entry name" value="METHYLTRANSFERASE FKBM DOMAIN-CONTAINING PROTEIN-RELATED"/>
    <property type="match status" value="1"/>
</dbReference>
<sequence>MTNRRSGFWGYVLGFTALLAFLYITNDNIIKSQLRNMRLNPSIVNILTSESVEVVVDARTTEHFKYKAAQRRLMLDKKPSEFHNILAEEILCPNLFRVGRVGDGGKWICGPQFITDWDHKCVLYSFGINRDPSFETEIHNVTEGKCDIVAVDMNKYPYPTEQLASINAQYIETAISSKTTNKSITVTDLMKKMNHDHIDVLKMDIEGYEYDVADEVFGLGICQMMVELHTKGESYKKFVDWLRNASTAGYFLVHHEINIKHMECVEVTLLHQSCFDRFGPLVPLARFLNSD</sequence>
<dbReference type="Pfam" id="PF13383">
    <property type="entry name" value="Methyltransf_22"/>
    <property type="match status" value="1"/>
</dbReference>
<dbReference type="Gene3D" id="3.40.50.150">
    <property type="entry name" value="Vaccinia Virus protein VP39"/>
    <property type="match status" value="1"/>
</dbReference>
<dbReference type="AlphaFoldDB" id="A0A7E4USE7"/>
<protein>
    <submittedName>
        <fullName evidence="4">Methyltranfer_dom domain-containing protein</fullName>
    </submittedName>
</protein>
<dbReference type="WBParaSite" id="Pan_g12282.t1">
    <property type="protein sequence ID" value="Pan_g12282.t1"/>
    <property type="gene ID" value="Pan_g12282"/>
</dbReference>
<evidence type="ECO:0000313" key="4">
    <source>
        <dbReference type="WBParaSite" id="Pan_g12282.t1"/>
    </source>
</evidence>
<feature type="transmembrane region" description="Helical" evidence="1">
    <location>
        <begin position="6"/>
        <end position="25"/>
    </location>
</feature>
<accession>A0A7E4USE7</accession>
<dbReference type="InterPro" id="IPR029063">
    <property type="entry name" value="SAM-dependent_MTases_sf"/>
</dbReference>
<dbReference type="PANTHER" id="PTHR32026">
    <property type="entry name" value="METHYLTRANSFERASE-LIKE PROTEIN 24"/>
    <property type="match status" value="1"/>
</dbReference>
<feature type="domain" description="Methyltransferase" evidence="2">
    <location>
        <begin position="74"/>
        <end position="269"/>
    </location>
</feature>
<dbReference type="InterPro" id="IPR025714">
    <property type="entry name" value="Methyltranfer_dom"/>
</dbReference>
<evidence type="ECO:0000256" key="1">
    <source>
        <dbReference type="SAM" id="Phobius"/>
    </source>
</evidence>
<name>A0A7E4USE7_PANRE</name>
<proteinExistence type="predicted"/>
<keyword evidence="1" id="KW-1133">Transmembrane helix</keyword>
<reference evidence="4" key="2">
    <citation type="submission" date="2020-10" db="UniProtKB">
        <authorList>
            <consortium name="WormBaseParasite"/>
        </authorList>
    </citation>
    <scope>IDENTIFICATION</scope>
</reference>
<dbReference type="InterPro" id="IPR026913">
    <property type="entry name" value="METTL24"/>
</dbReference>
<organism evidence="3 4">
    <name type="scientific">Panagrellus redivivus</name>
    <name type="common">Microworm</name>
    <dbReference type="NCBI Taxonomy" id="6233"/>
    <lineage>
        <taxon>Eukaryota</taxon>
        <taxon>Metazoa</taxon>
        <taxon>Ecdysozoa</taxon>
        <taxon>Nematoda</taxon>
        <taxon>Chromadorea</taxon>
        <taxon>Rhabditida</taxon>
        <taxon>Tylenchina</taxon>
        <taxon>Panagrolaimomorpha</taxon>
        <taxon>Panagrolaimoidea</taxon>
        <taxon>Panagrolaimidae</taxon>
        <taxon>Panagrellus</taxon>
    </lineage>
</organism>
<evidence type="ECO:0000259" key="2">
    <source>
        <dbReference type="Pfam" id="PF13383"/>
    </source>
</evidence>
<dbReference type="SUPFAM" id="SSF53335">
    <property type="entry name" value="S-adenosyl-L-methionine-dependent methyltransferases"/>
    <property type="match status" value="1"/>
</dbReference>
<keyword evidence="1" id="KW-0812">Transmembrane</keyword>
<keyword evidence="1" id="KW-0472">Membrane</keyword>
<reference evidence="3" key="1">
    <citation type="journal article" date="2013" name="Genetics">
        <title>The draft genome and transcriptome of Panagrellus redivivus are shaped by the harsh demands of a free-living lifestyle.</title>
        <authorList>
            <person name="Srinivasan J."/>
            <person name="Dillman A.R."/>
            <person name="Macchietto M.G."/>
            <person name="Heikkinen L."/>
            <person name="Lakso M."/>
            <person name="Fracchia K.M."/>
            <person name="Antoshechkin I."/>
            <person name="Mortazavi A."/>
            <person name="Wong G."/>
            <person name="Sternberg P.W."/>
        </authorList>
    </citation>
    <scope>NUCLEOTIDE SEQUENCE [LARGE SCALE GENOMIC DNA]</scope>
    <source>
        <strain evidence="3">MT8872</strain>
    </source>
</reference>
<dbReference type="Proteomes" id="UP000492821">
    <property type="component" value="Unassembled WGS sequence"/>
</dbReference>
<evidence type="ECO:0000313" key="3">
    <source>
        <dbReference type="Proteomes" id="UP000492821"/>
    </source>
</evidence>